<proteinExistence type="predicted"/>
<protein>
    <submittedName>
        <fullName evidence="2">Uncharacterized protein</fullName>
    </submittedName>
</protein>
<dbReference type="AlphaFoldDB" id="A0A009P7N4"/>
<keyword evidence="1" id="KW-0472">Membrane</keyword>
<gene>
    <name evidence="2" type="ORF">J506_3976</name>
</gene>
<dbReference type="EMBL" id="JEXD01000075">
    <property type="protein sequence ID" value="EXC04093.1"/>
    <property type="molecule type" value="Genomic_DNA"/>
</dbReference>
<feature type="transmembrane region" description="Helical" evidence="1">
    <location>
        <begin position="23"/>
        <end position="44"/>
    </location>
</feature>
<evidence type="ECO:0000313" key="2">
    <source>
        <dbReference type="EMBL" id="EXC04093.1"/>
    </source>
</evidence>
<organism evidence="2 3">
    <name type="scientific">Acinetobacter baumannii 625974</name>
    <dbReference type="NCBI Taxonomy" id="1310607"/>
    <lineage>
        <taxon>Bacteria</taxon>
        <taxon>Pseudomonadati</taxon>
        <taxon>Pseudomonadota</taxon>
        <taxon>Gammaproteobacteria</taxon>
        <taxon>Moraxellales</taxon>
        <taxon>Moraxellaceae</taxon>
        <taxon>Acinetobacter</taxon>
        <taxon>Acinetobacter calcoaceticus/baumannii complex</taxon>
    </lineage>
</organism>
<reference evidence="2 3" key="1">
    <citation type="submission" date="2014-02" db="EMBL/GenBank/DDBJ databases">
        <title>Comparative genomics and transcriptomics to identify genetic mechanisms underlying the emergence of carbapenem resistant Acinetobacter baumannii (CRAb).</title>
        <authorList>
            <person name="Harris A.D."/>
            <person name="Johnson K.J."/>
            <person name="George J."/>
            <person name="Shefchek K."/>
            <person name="Daugherty S.C."/>
            <person name="Parankush S."/>
            <person name="Sadzewicz L."/>
            <person name="Tallon L."/>
            <person name="Sengamalay N."/>
            <person name="Hazen T.H."/>
            <person name="Rasko D.A."/>
        </authorList>
    </citation>
    <scope>NUCLEOTIDE SEQUENCE [LARGE SCALE GENOMIC DNA]</scope>
    <source>
        <strain evidence="2 3">625974</strain>
    </source>
</reference>
<evidence type="ECO:0000313" key="3">
    <source>
        <dbReference type="Proteomes" id="UP000021108"/>
    </source>
</evidence>
<comment type="caution">
    <text evidence="2">The sequence shown here is derived from an EMBL/GenBank/DDBJ whole genome shotgun (WGS) entry which is preliminary data.</text>
</comment>
<dbReference type="PATRIC" id="fig|1310607.3.peg.3839"/>
<evidence type="ECO:0000256" key="1">
    <source>
        <dbReference type="SAM" id="Phobius"/>
    </source>
</evidence>
<sequence>MTLDFSQLALSVADFPPTTWTDILFTVLFCIAAFCFAVWLLFYAK</sequence>
<keyword evidence="1" id="KW-0812">Transmembrane</keyword>
<name>A0A009P7N4_ACIBA</name>
<keyword evidence="1" id="KW-1133">Transmembrane helix</keyword>
<dbReference type="Proteomes" id="UP000021108">
    <property type="component" value="Unassembled WGS sequence"/>
</dbReference>
<accession>A0A009P7N4</accession>